<reference evidence="3" key="1">
    <citation type="submission" date="2016-10" db="EMBL/GenBank/DDBJ databases">
        <authorList>
            <person name="Varghese N."/>
            <person name="Submissions S."/>
        </authorList>
    </citation>
    <scope>NUCLEOTIDE SEQUENCE [LARGE SCALE GENOMIC DNA]</scope>
    <source>
        <strain evidence="3">CGMCC 4.3568</strain>
    </source>
</reference>
<feature type="chain" id="PRO_5038588185" description="Peptidase inhibitor family I36" evidence="1">
    <location>
        <begin position="29"/>
        <end position="140"/>
    </location>
</feature>
<dbReference type="AlphaFoldDB" id="A0A1I1BV03"/>
<dbReference type="OrthoDB" id="9942184at2"/>
<feature type="signal peptide" evidence="1">
    <location>
        <begin position="1"/>
        <end position="28"/>
    </location>
</feature>
<gene>
    <name evidence="2" type="ORF">SAMN05216266_11619</name>
</gene>
<evidence type="ECO:0000313" key="3">
    <source>
        <dbReference type="Proteomes" id="UP000243799"/>
    </source>
</evidence>
<keyword evidence="3" id="KW-1185">Reference proteome</keyword>
<evidence type="ECO:0000256" key="1">
    <source>
        <dbReference type="SAM" id="SignalP"/>
    </source>
</evidence>
<protein>
    <recommendedName>
        <fullName evidence="4">Peptidase inhibitor family I36</fullName>
    </recommendedName>
</protein>
<evidence type="ECO:0008006" key="4">
    <source>
        <dbReference type="Google" id="ProtNLM"/>
    </source>
</evidence>
<keyword evidence="1" id="KW-0732">Signal</keyword>
<proteinExistence type="predicted"/>
<dbReference type="Proteomes" id="UP000243799">
    <property type="component" value="Unassembled WGS sequence"/>
</dbReference>
<name>A0A1I1BV03_9PSEU</name>
<dbReference type="EMBL" id="FOKG01000016">
    <property type="protein sequence ID" value="SFB52300.1"/>
    <property type="molecule type" value="Genomic_DNA"/>
</dbReference>
<dbReference type="RefSeq" id="WP_091675528.1">
    <property type="nucleotide sequence ID" value="NZ_FOKG01000016.1"/>
</dbReference>
<accession>A0A1I1BV03</accession>
<organism evidence="2 3">
    <name type="scientific">Amycolatopsis marina</name>
    <dbReference type="NCBI Taxonomy" id="490629"/>
    <lineage>
        <taxon>Bacteria</taxon>
        <taxon>Bacillati</taxon>
        <taxon>Actinomycetota</taxon>
        <taxon>Actinomycetes</taxon>
        <taxon>Pseudonocardiales</taxon>
        <taxon>Pseudonocardiaceae</taxon>
        <taxon>Amycolatopsis</taxon>
    </lineage>
</organism>
<sequence length="140" mass="14646">MKKRILSMLSILAIAALPIIGSAASATAAQAPTAASGGCSSSKPFHPDCFKVAVDKVDRTNKYYALGSYSGGHSGTLQIELEYKGNFKHNSTLCHINRTCRVSTSSFSKSGGGNQSICAKIQFGGVPNGNAGPFWSCRVI</sequence>
<evidence type="ECO:0000313" key="2">
    <source>
        <dbReference type="EMBL" id="SFB52300.1"/>
    </source>
</evidence>